<dbReference type="PANTHER" id="PTHR35687:SF2">
    <property type="match status" value="1"/>
</dbReference>
<evidence type="ECO:0000313" key="2">
    <source>
        <dbReference type="EMBL" id="KAK7305388.1"/>
    </source>
</evidence>
<evidence type="ECO:0000256" key="1">
    <source>
        <dbReference type="SAM" id="MobiDB-lite"/>
    </source>
</evidence>
<gene>
    <name evidence="2" type="ORF">VNO77_43293</name>
</gene>
<evidence type="ECO:0000313" key="3">
    <source>
        <dbReference type="Proteomes" id="UP001367508"/>
    </source>
</evidence>
<feature type="compositionally biased region" description="Basic and acidic residues" evidence="1">
    <location>
        <begin position="14"/>
        <end position="23"/>
    </location>
</feature>
<reference evidence="2 3" key="1">
    <citation type="submission" date="2024-01" db="EMBL/GenBank/DDBJ databases">
        <title>The genomes of 5 underutilized Papilionoideae crops provide insights into root nodulation and disease resistanc.</title>
        <authorList>
            <person name="Jiang F."/>
        </authorList>
    </citation>
    <scope>NUCLEOTIDE SEQUENCE [LARGE SCALE GENOMIC DNA]</scope>
    <source>
        <strain evidence="2">LVBAO_FW01</strain>
        <tissue evidence="2">Leaves</tissue>
    </source>
</reference>
<proteinExistence type="predicted"/>
<name>A0AAN9PPX3_CANGL</name>
<dbReference type="Proteomes" id="UP001367508">
    <property type="component" value="Unassembled WGS sequence"/>
</dbReference>
<sequence>MMKMALSRRLHGYSKMDKEDPEERMHRQAQFLICKVLEKVDSRRKPSCVKIRIVKLKIKIGNSLRGIKRRIFSGAGFQGQVMIMDRVKTLKRLMIGRGQIMKFKSLSSLLFK</sequence>
<dbReference type="AlphaFoldDB" id="A0AAN9PPX3"/>
<feature type="compositionally biased region" description="Basic residues" evidence="1">
    <location>
        <begin position="1"/>
        <end position="12"/>
    </location>
</feature>
<feature type="region of interest" description="Disordered" evidence="1">
    <location>
        <begin position="1"/>
        <end position="23"/>
    </location>
</feature>
<organism evidence="2 3">
    <name type="scientific">Canavalia gladiata</name>
    <name type="common">Sword bean</name>
    <name type="synonym">Dolichos gladiatus</name>
    <dbReference type="NCBI Taxonomy" id="3824"/>
    <lineage>
        <taxon>Eukaryota</taxon>
        <taxon>Viridiplantae</taxon>
        <taxon>Streptophyta</taxon>
        <taxon>Embryophyta</taxon>
        <taxon>Tracheophyta</taxon>
        <taxon>Spermatophyta</taxon>
        <taxon>Magnoliopsida</taxon>
        <taxon>eudicotyledons</taxon>
        <taxon>Gunneridae</taxon>
        <taxon>Pentapetalae</taxon>
        <taxon>rosids</taxon>
        <taxon>fabids</taxon>
        <taxon>Fabales</taxon>
        <taxon>Fabaceae</taxon>
        <taxon>Papilionoideae</taxon>
        <taxon>50 kb inversion clade</taxon>
        <taxon>NPAAA clade</taxon>
        <taxon>indigoferoid/millettioid clade</taxon>
        <taxon>Phaseoleae</taxon>
        <taxon>Canavalia</taxon>
    </lineage>
</organism>
<dbReference type="PANTHER" id="PTHR35687">
    <property type="entry name" value="OS07G0516700 PROTEIN"/>
    <property type="match status" value="1"/>
</dbReference>
<protein>
    <submittedName>
        <fullName evidence="2">Uncharacterized protein</fullName>
    </submittedName>
</protein>
<keyword evidence="3" id="KW-1185">Reference proteome</keyword>
<comment type="caution">
    <text evidence="2">The sequence shown here is derived from an EMBL/GenBank/DDBJ whole genome shotgun (WGS) entry which is preliminary data.</text>
</comment>
<dbReference type="EMBL" id="JAYMYQ010000011">
    <property type="protein sequence ID" value="KAK7305388.1"/>
    <property type="molecule type" value="Genomic_DNA"/>
</dbReference>
<accession>A0AAN9PPX3</accession>